<evidence type="ECO:0000256" key="3">
    <source>
        <dbReference type="ARBA" id="ARBA00022723"/>
    </source>
</evidence>
<dbReference type="PANTHER" id="PTHR47947">
    <property type="entry name" value="CYTOCHROME P450 82C3-RELATED"/>
    <property type="match status" value="1"/>
</dbReference>
<organism evidence="10 11">
    <name type="scientific">Clitoria ternatea</name>
    <name type="common">Butterfly pea</name>
    <dbReference type="NCBI Taxonomy" id="43366"/>
    <lineage>
        <taxon>Eukaryota</taxon>
        <taxon>Viridiplantae</taxon>
        <taxon>Streptophyta</taxon>
        <taxon>Embryophyta</taxon>
        <taxon>Tracheophyta</taxon>
        <taxon>Spermatophyta</taxon>
        <taxon>Magnoliopsida</taxon>
        <taxon>eudicotyledons</taxon>
        <taxon>Gunneridae</taxon>
        <taxon>Pentapetalae</taxon>
        <taxon>rosids</taxon>
        <taxon>fabids</taxon>
        <taxon>Fabales</taxon>
        <taxon>Fabaceae</taxon>
        <taxon>Papilionoideae</taxon>
        <taxon>50 kb inversion clade</taxon>
        <taxon>NPAAA clade</taxon>
        <taxon>indigoferoid/millettioid clade</taxon>
        <taxon>Phaseoleae</taxon>
        <taxon>Clitoria</taxon>
    </lineage>
</organism>
<evidence type="ECO:0000256" key="2">
    <source>
        <dbReference type="ARBA" id="ARBA00022617"/>
    </source>
</evidence>
<dbReference type="GO" id="GO:0004497">
    <property type="term" value="F:monooxygenase activity"/>
    <property type="evidence" value="ECO:0007669"/>
    <property type="project" value="UniProtKB-KW"/>
</dbReference>
<dbReference type="InterPro" id="IPR001128">
    <property type="entry name" value="Cyt_P450"/>
</dbReference>
<accession>A0AAN9K1I4</accession>
<dbReference type="PRINTS" id="PR00385">
    <property type="entry name" value="P450"/>
</dbReference>
<evidence type="ECO:0000256" key="6">
    <source>
        <dbReference type="ARBA" id="ARBA00023033"/>
    </source>
</evidence>
<name>A0AAN9K1I4_CLITE</name>
<evidence type="ECO:0000256" key="5">
    <source>
        <dbReference type="ARBA" id="ARBA00023004"/>
    </source>
</evidence>
<keyword evidence="11" id="KW-1185">Reference proteome</keyword>
<comment type="caution">
    <text evidence="10">The sequence shown here is derived from an EMBL/GenBank/DDBJ whole genome shotgun (WGS) entry which is preliminary data.</text>
</comment>
<dbReference type="FunFam" id="1.10.630.10:FF:000026">
    <property type="entry name" value="Cytochrome P450 82C4"/>
    <property type="match status" value="1"/>
</dbReference>
<reference evidence="10 11" key="1">
    <citation type="submission" date="2024-01" db="EMBL/GenBank/DDBJ databases">
        <title>The genomes of 5 underutilized Papilionoideae crops provide insights into root nodulation and disease resistance.</title>
        <authorList>
            <person name="Yuan L."/>
        </authorList>
    </citation>
    <scope>NUCLEOTIDE SEQUENCE [LARGE SCALE GENOMIC DNA]</scope>
    <source>
        <strain evidence="10">LY-2023</strain>
        <tissue evidence="10">Leaf</tissue>
    </source>
</reference>
<evidence type="ECO:0000256" key="8">
    <source>
        <dbReference type="RuleBase" id="RU000461"/>
    </source>
</evidence>
<dbReference type="PANTHER" id="PTHR47947:SF29">
    <property type="entry name" value="CYTOCHROME P450 CYP82D47-LIKE"/>
    <property type="match status" value="1"/>
</dbReference>
<evidence type="ECO:0000256" key="1">
    <source>
        <dbReference type="ARBA" id="ARBA00010617"/>
    </source>
</evidence>
<dbReference type="GO" id="GO:0005506">
    <property type="term" value="F:iron ion binding"/>
    <property type="evidence" value="ECO:0007669"/>
    <property type="project" value="InterPro"/>
</dbReference>
<dbReference type="AlphaFoldDB" id="A0AAN9K1I4"/>
<keyword evidence="5 7" id="KW-0408">Iron</keyword>
<dbReference type="SUPFAM" id="SSF48264">
    <property type="entry name" value="Cytochrome P450"/>
    <property type="match status" value="1"/>
</dbReference>
<sequence>MKYNQQVWGGLGIVLVTLNIVMDVFQLQTLISGILTLLVGALFYHLKKTHGPNSKICAAPQAGGAWPIVGHLHLFGGHQLTHKTLGMMADKHGPIFTIKLGSNKVLVLSNSEMAKECFTVHDKAFSTRPCVAASKLMTYNCAMFGFAPFGSFWREMRKFVTIELLSNQRIELLKSTRSCELESAIRKPYKLWSREGCPKGGVLVDMKQWFGDLTHNIILRMVGGKPYYGASDDNNAEGEAVRYKKAMRDFMSLFGVFVLSDAIPFLGWLDINGYKRAMKKTASEMDSLVEGWLEEHKRKRALNMNRKEEQDVMDVMLNVLQDLQISDYDSDTIIKATCLNLILAGGDTAMVALTWALSLLLNNPMELKKAQDELDTHVGKDREVEESDIKKLVYLQAIVKETMRLYPPSPIITLRAAMEECTFSGGYHIPAGTQLIVNTWKIQRDGRVWDDPLVFKPERFLTSHKDVDVRSQNYELLPFGSGRRVCPGTSLALRMIHIALARLLQSFNVASPSNQAVDMTESIGLSNLKATPLEVLLTPRLDTKLYEDH</sequence>
<evidence type="ECO:0008006" key="12">
    <source>
        <dbReference type="Google" id="ProtNLM"/>
    </source>
</evidence>
<dbReference type="InterPro" id="IPR050651">
    <property type="entry name" value="Plant_Cytochrome_P450_Monoox"/>
</dbReference>
<evidence type="ECO:0000256" key="9">
    <source>
        <dbReference type="SAM" id="Phobius"/>
    </source>
</evidence>
<gene>
    <name evidence="10" type="ORF">RJT34_05804</name>
</gene>
<dbReference type="CDD" id="cd20654">
    <property type="entry name" value="CYP82"/>
    <property type="match status" value="1"/>
</dbReference>
<dbReference type="GO" id="GO:0016705">
    <property type="term" value="F:oxidoreductase activity, acting on paired donors, with incorporation or reduction of molecular oxygen"/>
    <property type="evidence" value="ECO:0007669"/>
    <property type="project" value="InterPro"/>
</dbReference>
<protein>
    <recommendedName>
        <fullName evidence="12">Cytochrome P450</fullName>
    </recommendedName>
</protein>
<dbReference type="Proteomes" id="UP001359559">
    <property type="component" value="Unassembled WGS sequence"/>
</dbReference>
<dbReference type="InterPro" id="IPR017972">
    <property type="entry name" value="Cyt_P450_CS"/>
</dbReference>
<feature type="transmembrane region" description="Helical" evidence="9">
    <location>
        <begin position="250"/>
        <end position="269"/>
    </location>
</feature>
<keyword evidence="9" id="KW-1133">Transmembrane helix</keyword>
<comment type="similarity">
    <text evidence="1 8">Belongs to the cytochrome P450 family.</text>
</comment>
<feature type="binding site" description="axial binding residue" evidence="7">
    <location>
        <position position="486"/>
    </location>
    <ligand>
        <name>heme</name>
        <dbReference type="ChEBI" id="CHEBI:30413"/>
    </ligand>
    <ligandPart>
        <name>Fe</name>
        <dbReference type="ChEBI" id="CHEBI:18248"/>
    </ligandPart>
</feature>
<keyword evidence="9" id="KW-0812">Transmembrane</keyword>
<evidence type="ECO:0000313" key="11">
    <source>
        <dbReference type="Proteomes" id="UP001359559"/>
    </source>
</evidence>
<keyword evidence="3 7" id="KW-0479">Metal-binding</keyword>
<dbReference type="Pfam" id="PF00067">
    <property type="entry name" value="p450"/>
    <property type="match status" value="1"/>
</dbReference>
<comment type="cofactor">
    <cofactor evidence="7">
        <name>heme</name>
        <dbReference type="ChEBI" id="CHEBI:30413"/>
    </cofactor>
</comment>
<keyword evidence="2 7" id="KW-0349">Heme</keyword>
<dbReference type="InterPro" id="IPR002401">
    <property type="entry name" value="Cyt_P450_E_grp-I"/>
</dbReference>
<dbReference type="EMBL" id="JAYKXN010000002">
    <property type="protein sequence ID" value="KAK7309240.1"/>
    <property type="molecule type" value="Genomic_DNA"/>
</dbReference>
<dbReference type="InterPro" id="IPR036396">
    <property type="entry name" value="Cyt_P450_sf"/>
</dbReference>
<dbReference type="PROSITE" id="PS00086">
    <property type="entry name" value="CYTOCHROME_P450"/>
    <property type="match status" value="1"/>
</dbReference>
<feature type="transmembrane region" description="Helical" evidence="9">
    <location>
        <begin position="7"/>
        <end position="24"/>
    </location>
</feature>
<keyword evidence="9" id="KW-0472">Membrane</keyword>
<evidence type="ECO:0000256" key="4">
    <source>
        <dbReference type="ARBA" id="ARBA00023002"/>
    </source>
</evidence>
<proteinExistence type="inferred from homology"/>
<dbReference type="GO" id="GO:0020037">
    <property type="term" value="F:heme binding"/>
    <property type="evidence" value="ECO:0007669"/>
    <property type="project" value="InterPro"/>
</dbReference>
<dbReference type="PRINTS" id="PR00463">
    <property type="entry name" value="EP450I"/>
</dbReference>
<evidence type="ECO:0000313" key="10">
    <source>
        <dbReference type="EMBL" id="KAK7309240.1"/>
    </source>
</evidence>
<feature type="transmembrane region" description="Helical" evidence="9">
    <location>
        <begin position="30"/>
        <end position="46"/>
    </location>
</feature>
<keyword evidence="4 8" id="KW-0560">Oxidoreductase</keyword>
<evidence type="ECO:0000256" key="7">
    <source>
        <dbReference type="PIRSR" id="PIRSR602401-1"/>
    </source>
</evidence>
<dbReference type="Gene3D" id="1.10.630.10">
    <property type="entry name" value="Cytochrome P450"/>
    <property type="match status" value="1"/>
</dbReference>
<keyword evidence="6 8" id="KW-0503">Monooxygenase</keyword>